<feature type="transmembrane region" description="Helical" evidence="2">
    <location>
        <begin position="54"/>
        <end position="75"/>
    </location>
</feature>
<dbReference type="PANTHER" id="PTHR30576:SF0">
    <property type="entry name" value="UNDECAPRENYL-PHOSPHATE N-ACETYLGALACTOSAMINYL 1-PHOSPHATE TRANSFERASE-RELATED"/>
    <property type="match status" value="1"/>
</dbReference>
<evidence type="ECO:0000256" key="1">
    <source>
        <dbReference type="ARBA" id="ARBA00006464"/>
    </source>
</evidence>
<accession>A0A521F4Z1</accession>
<dbReference type="GO" id="GO:0016780">
    <property type="term" value="F:phosphotransferase activity, for other substituted phosphate groups"/>
    <property type="evidence" value="ECO:0007669"/>
    <property type="project" value="TreeGrafter"/>
</dbReference>
<dbReference type="PANTHER" id="PTHR30576">
    <property type="entry name" value="COLANIC BIOSYNTHESIS UDP-GLUCOSE LIPID CARRIER TRANSFERASE"/>
    <property type="match status" value="1"/>
</dbReference>
<sequence length="243" mass="27904">MSSTAKKYSPKKNRLRRVPIPTSSSALNLEINSISINYAQIYHEKLLWKQGLDLFFGLIGTMILILLYPVIALGIKLSSNGPVIFKQERSGFDGRVFNCYKFRTMHCHQDNASGKKPDITKKNDSRIFPFGQFLRKTNLDEIPQFINVLKGDMSLVGPRPYPLRENSYWNTTFPDFYKRFSVKPGLTGLAQASGLRGGTLNIKHMRERLKCDLKYIKERSLAMDLKLIFMTIKSMVTFKTRAH</sequence>
<dbReference type="EMBL" id="FXTH01000022">
    <property type="protein sequence ID" value="SMO90580.1"/>
    <property type="molecule type" value="Genomic_DNA"/>
</dbReference>
<keyword evidence="2" id="KW-0812">Transmembrane</keyword>
<dbReference type="AlphaFoldDB" id="A0A521F4Z1"/>
<evidence type="ECO:0000313" key="4">
    <source>
        <dbReference type="EMBL" id="SMO90580.1"/>
    </source>
</evidence>
<protein>
    <submittedName>
        <fullName evidence="4">Sugar transferase involved in LPS biosynthesis (Colanic, teichoic acid)</fullName>
    </submittedName>
</protein>
<evidence type="ECO:0000313" key="5">
    <source>
        <dbReference type="Proteomes" id="UP000317593"/>
    </source>
</evidence>
<evidence type="ECO:0000259" key="3">
    <source>
        <dbReference type="Pfam" id="PF02397"/>
    </source>
</evidence>
<keyword evidence="2" id="KW-0472">Membrane</keyword>
<feature type="domain" description="Bacterial sugar transferase" evidence="3">
    <location>
        <begin position="49"/>
        <end position="236"/>
    </location>
</feature>
<evidence type="ECO:0000256" key="2">
    <source>
        <dbReference type="SAM" id="Phobius"/>
    </source>
</evidence>
<comment type="similarity">
    <text evidence="1">Belongs to the bacterial sugar transferase family.</text>
</comment>
<keyword evidence="4" id="KW-0808">Transferase</keyword>
<dbReference type="Pfam" id="PF02397">
    <property type="entry name" value="Bac_transf"/>
    <property type="match status" value="1"/>
</dbReference>
<dbReference type="InterPro" id="IPR003362">
    <property type="entry name" value="Bact_transf"/>
</dbReference>
<dbReference type="Proteomes" id="UP000317593">
    <property type="component" value="Unassembled WGS sequence"/>
</dbReference>
<dbReference type="OrthoDB" id="9774190at2"/>
<gene>
    <name evidence="4" type="ORF">SAMN06265218_12254</name>
</gene>
<keyword evidence="2" id="KW-1133">Transmembrane helix</keyword>
<organism evidence="4 5">
    <name type="scientific">Fodinibius sediminis</name>
    <dbReference type="NCBI Taxonomy" id="1214077"/>
    <lineage>
        <taxon>Bacteria</taxon>
        <taxon>Pseudomonadati</taxon>
        <taxon>Balneolota</taxon>
        <taxon>Balneolia</taxon>
        <taxon>Balneolales</taxon>
        <taxon>Balneolaceae</taxon>
        <taxon>Fodinibius</taxon>
    </lineage>
</organism>
<name>A0A521F4Z1_9BACT</name>
<proteinExistence type="inferred from homology"/>
<reference evidence="4 5" key="1">
    <citation type="submission" date="2017-05" db="EMBL/GenBank/DDBJ databases">
        <authorList>
            <person name="Varghese N."/>
            <person name="Submissions S."/>
        </authorList>
    </citation>
    <scope>NUCLEOTIDE SEQUENCE [LARGE SCALE GENOMIC DNA]</scope>
    <source>
        <strain evidence="4 5">DSM 21194</strain>
    </source>
</reference>
<keyword evidence="5" id="KW-1185">Reference proteome</keyword>